<dbReference type="EMBL" id="JBHSFZ010000031">
    <property type="protein sequence ID" value="MFC4595414.1"/>
    <property type="molecule type" value="Genomic_DNA"/>
</dbReference>
<dbReference type="Proteomes" id="UP001595957">
    <property type="component" value="Unassembled WGS sequence"/>
</dbReference>
<evidence type="ECO:0000256" key="2">
    <source>
        <dbReference type="RuleBase" id="RU364000"/>
    </source>
</evidence>
<dbReference type="PANTHER" id="PTHR44154:SF1">
    <property type="entry name" value="QUINONE OXIDOREDUCTASE"/>
    <property type="match status" value="1"/>
</dbReference>
<dbReference type="InterPro" id="IPR011032">
    <property type="entry name" value="GroES-like_sf"/>
</dbReference>
<evidence type="ECO:0000256" key="1">
    <source>
        <dbReference type="ARBA" id="ARBA00022857"/>
    </source>
</evidence>
<dbReference type="SUPFAM" id="SSF51735">
    <property type="entry name" value="NAD(P)-binding Rossmann-fold domains"/>
    <property type="match status" value="1"/>
</dbReference>
<accession>A0ABV9F2N6</accession>
<sequence>MRAIGFTESGSIDRDDALLDIEVPDPVAGPRDLLVRVHAVSVNPVDIKVRAAAKPRGGQPMILGFDAAGIVEAVGPEVTLFTPGDEVYYAGTIVRPGTNAELHAVDERIVGRKPSSLGWAASAALPLTALTAWEILFDCLRVSRHKDAGRSILIVNGAGGVGSMLVQLARQLTNLQVIATASRPDTVQWVEGLGAHHVIDHHRPLDEELARIGVRCVDYVASLAASDNNLAQIAKIIAPRGALCLIDDVRAFDIVPLRQKSITVAWEGVFTRSIYKTDDMIEQHNILNEIARLVDEGVLRGTLTKELGPIDAAHLKAAHRLVETGQMIGKVALAGFPPLS</sequence>
<proteinExistence type="inferred from homology"/>
<evidence type="ECO:0000313" key="5">
    <source>
        <dbReference type="Proteomes" id="UP001595957"/>
    </source>
</evidence>
<dbReference type="InterPro" id="IPR051603">
    <property type="entry name" value="Zinc-ADH_QOR/CCCR"/>
</dbReference>
<dbReference type="SUPFAM" id="SSF50129">
    <property type="entry name" value="GroES-like"/>
    <property type="match status" value="1"/>
</dbReference>
<dbReference type="InterPro" id="IPR020843">
    <property type="entry name" value="ER"/>
</dbReference>
<dbReference type="SMART" id="SM00829">
    <property type="entry name" value="PKS_ER"/>
    <property type="match status" value="1"/>
</dbReference>
<comment type="caution">
    <text evidence="4">The sequence shown here is derived from an EMBL/GenBank/DDBJ whole genome shotgun (WGS) entry which is preliminary data.</text>
</comment>
<keyword evidence="2" id="KW-0560">Oxidoreductase</keyword>
<dbReference type="Gene3D" id="3.40.50.720">
    <property type="entry name" value="NAD(P)-binding Rossmann-like Domain"/>
    <property type="match status" value="1"/>
</dbReference>
<evidence type="ECO:0000313" key="4">
    <source>
        <dbReference type="EMBL" id="MFC4595414.1"/>
    </source>
</evidence>
<feature type="domain" description="Enoyl reductase (ER)" evidence="3">
    <location>
        <begin position="10"/>
        <end position="333"/>
    </location>
</feature>
<gene>
    <name evidence="4" type="ORF">ACFO3E_14600</name>
</gene>
<dbReference type="Gene3D" id="3.90.180.10">
    <property type="entry name" value="Medium-chain alcohol dehydrogenases, catalytic domain"/>
    <property type="match status" value="1"/>
</dbReference>
<evidence type="ECO:0000259" key="3">
    <source>
        <dbReference type="SMART" id="SM00829"/>
    </source>
</evidence>
<dbReference type="Pfam" id="PF08240">
    <property type="entry name" value="ADH_N"/>
    <property type="match status" value="1"/>
</dbReference>
<name>A0ABV9F2N6_9SPHN</name>
<keyword evidence="5" id="KW-1185">Reference proteome</keyword>
<dbReference type="InterPro" id="IPR036291">
    <property type="entry name" value="NAD(P)-bd_dom_sf"/>
</dbReference>
<keyword evidence="2" id="KW-0479">Metal-binding</keyword>
<dbReference type="InterPro" id="IPR013154">
    <property type="entry name" value="ADH-like_N"/>
</dbReference>
<comment type="similarity">
    <text evidence="2">Belongs to the zinc-containing alcohol dehydrogenase family. Quinone oxidoreductase subfamily.</text>
</comment>
<protein>
    <recommendedName>
        <fullName evidence="2">Zinc-type alcohol dehydrogenase-like protein</fullName>
    </recommendedName>
</protein>
<dbReference type="RefSeq" id="WP_380805576.1">
    <property type="nucleotide sequence ID" value="NZ_JBHSFZ010000031.1"/>
</dbReference>
<reference evidence="5" key="1">
    <citation type="journal article" date="2019" name="Int. J. Syst. Evol. Microbiol.">
        <title>The Global Catalogue of Microorganisms (GCM) 10K type strain sequencing project: providing services to taxonomists for standard genome sequencing and annotation.</title>
        <authorList>
            <consortium name="The Broad Institute Genomics Platform"/>
            <consortium name="The Broad Institute Genome Sequencing Center for Infectious Disease"/>
            <person name="Wu L."/>
            <person name="Ma J."/>
        </authorList>
    </citation>
    <scope>NUCLEOTIDE SEQUENCE [LARGE SCALE GENOMIC DNA]</scope>
    <source>
        <strain evidence="5">NBRC 103632</strain>
    </source>
</reference>
<dbReference type="CDD" id="cd08252">
    <property type="entry name" value="AL_MDR"/>
    <property type="match status" value="1"/>
</dbReference>
<dbReference type="InterPro" id="IPR014182">
    <property type="entry name" value="ADH_Zn_typ-1"/>
</dbReference>
<keyword evidence="2" id="KW-0862">Zinc</keyword>
<dbReference type="PANTHER" id="PTHR44154">
    <property type="entry name" value="QUINONE OXIDOREDUCTASE"/>
    <property type="match status" value="1"/>
</dbReference>
<dbReference type="Pfam" id="PF13602">
    <property type="entry name" value="ADH_zinc_N_2"/>
    <property type="match status" value="1"/>
</dbReference>
<dbReference type="NCBIfam" id="TIGR02817">
    <property type="entry name" value="adh_fam_1"/>
    <property type="match status" value="1"/>
</dbReference>
<organism evidence="4 5">
    <name type="scientific">Sphingobium tyrosinilyticum</name>
    <dbReference type="NCBI Taxonomy" id="2715436"/>
    <lineage>
        <taxon>Bacteria</taxon>
        <taxon>Pseudomonadati</taxon>
        <taxon>Pseudomonadota</taxon>
        <taxon>Alphaproteobacteria</taxon>
        <taxon>Sphingomonadales</taxon>
        <taxon>Sphingomonadaceae</taxon>
        <taxon>Sphingobium</taxon>
    </lineage>
</organism>
<keyword evidence="1" id="KW-0521">NADP</keyword>